<sequence>MPHAGHLEGPDGLRVEAVRLGDADVAFARARHPDARAGQTWFLLTRRGRLVAYCRDVEEVAEHVDLSDLHGPGDAAEDAC</sequence>
<dbReference type="EMBL" id="WBMR01000062">
    <property type="protein sequence ID" value="KAB2379157.1"/>
    <property type="molecule type" value="Genomic_DNA"/>
</dbReference>
<evidence type="ECO:0000313" key="1">
    <source>
        <dbReference type="EMBL" id="KAB2379157.1"/>
    </source>
</evidence>
<accession>A0A6L3VW83</accession>
<dbReference type="AlphaFoldDB" id="A0A6L3VW83"/>
<dbReference type="OrthoDB" id="3481734at2"/>
<dbReference type="Proteomes" id="UP000483004">
    <property type="component" value="Unassembled WGS sequence"/>
</dbReference>
<keyword evidence="2" id="KW-1185">Reference proteome</keyword>
<comment type="caution">
    <text evidence="1">The sequence shown here is derived from an EMBL/GenBank/DDBJ whole genome shotgun (WGS) entry which is preliminary data.</text>
</comment>
<gene>
    <name evidence="1" type="ORF">F9B16_21730</name>
</gene>
<reference evidence="1 2" key="1">
    <citation type="submission" date="2019-09" db="EMBL/GenBank/DDBJ databases">
        <title>Actinomadura physcomitrii sp. nov., a novel actinomycete isolated from moss [Physcomitrium sphaericum (Ludw) Fuernr].</title>
        <authorList>
            <person name="Liu C."/>
            <person name="Zhuang X."/>
        </authorList>
    </citation>
    <scope>NUCLEOTIDE SEQUENCE [LARGE SCALE GENOMIC DNA]</scope>
    <source>
        <strain evidence="1 2">CYP1-1B</strain>
    </source>
</reference>
<proteinExistence type="predicted"/>
<evidence type="ECO:0000313" key="2">
    <source>
        <dbReference type="Proteomes" id="UP000483004"/>
    </source>
</evidence>
<dbReference type="RefSeq" id="WP_151541944.1">
    <property type="nucleotide sequence ID" value="NZ_WBMR01000062.1"/>
</dbReference>
<protein>
    <submittedName>
        <fullName evidence="1">Uncharacterized protein</fullName>
    </submittedName>
</protein>
<organism evidence="1 2">
    <name type="scientific">Actinomadura montaniterrae</name>
    <dbReference type="NCBI Taxonomy" id="1803903"/>
    <lineage>
        <taxon>Bacteria</taxon>
        <taxon>Bacillati</taxon>
        <taxon>Actinomycetota</taxon>
        <taxon>Actinomycetes</taxon>
        <taxon>Streptosporangiales</taxon>
        <taxon>Thermomonosporaceae</taxon>
        <taxon>Actinomadura</taxon>
    </lineage>
</organism>
<name>A0A6L3VW83_9ACTN</name>